<feature type="signal peptide" evidence="2">
    <location>
        <begin position="1"/>
        <end position="34"/>
    </location>
</feature>
<protein>
    <submittedName>
        <fullName evidence="3">Uncharacterized protein</fullName>
    </submittedName>
</protein>
<accession>A0ABT0JZJ5</accession>
<sequence length="480" mass="51287">MRRYHAKRMRILCPLLLAFVALVVTGLNPIAAQADGGSEDGATAAEVLSAIDAAVPGIAHTGAVNVDLPPPPSGPAFPQIDPPAVDPTLPTVDLPEIDLPDIELPNIQLPQVSVEVSDVLGAHIDAPLDPEQTAVLAPDDATSVPFHSSVRDIEVDDPEAALEPPAGEEEPQTADEPVAPDPPTADDLAATPPSVASRTIGVNIPSADGAENGVVAEPGLVVYQNTAASTSQAIQTVADGATRFLSVLSGPDAPTEFRYDLSLPSGAVIEPQTDGSLIVWGHVDLDGGRFPLARIAAPWAYDAQHKALPASFTVDGHTVVLHVTHTGATYPVVADPELFFFHYYSPSSPYAEGGSLYGSATGKFTSQVNYANMSRLTMQWGFQLSFAQRNACSYHKASEFARAAVFKRMTRYKDTHPNTSCDYTFHSSMSKYTYADDQVFPTDHYLRGRIGMPLSLWISVQFQTGPRSVRQINVYADYVL</sequence>
<keyword evidence="4" id="KW-1185">Reference proteome</keyword>
<keyword evidence="2" id="KW-0732">Signal</keyword>
<feature type="compositionally biased region" description="Acidic residues" evidence="1">
    <location>
        <begin position="161"/>
        <end position="173"/>
    </location>
</feature>
<organism evidence="3 4">
    <name type="scientific">Frankia umida</name>
    <dbReference type="NCBI Taxonomy" id="573489"/>
    <lineage>
        <taxon>Bacteria</taxon>
        <taxon>Bacillati</taxon>
        <taxon>Actinomycetota</taxon>
        <taxon>Actinomycetes</taxon>
        <taxon>Frankiales</taxon>
        <taxon>Frankiaceae</taxon>
        <taxon>Frankia</taxon>
    </lineage>
</organism>
<proteinExistence type="predicted"/>
<dbReference type="EMBL" id="JALKFT010000013">
    <property type="protein sequence ID" value="MCK9876965.1"/>
    <property type="molecule type" value="Genomic_DNA"/>
</dbReference>
<evidence type="ECO:0000313" key="4">
    <source>
        <dbReference type="Proteomes" id="UP001201873"/>
    </source>
</evidence>
<gene>
    <name evidence="3" type="ORF">MXD59_14485</name>
</gene>
<feature type="chain" id="PRO_5045995639" evidence="2">
    <location>
        <begin position="35"/>
        <end position="480"/>
    </location>
</feature>
<dbReference type="RefSeq" id="WP_248825273.1">
    <property type="nucleotide sequence ID" value="NZ_JALKFT010000013.1"/>
</dbReference>
<evidence type="ECO:0000256" key="2">
    <source>
        <dbReference type="SAM" id="SignalP"/>
    </source>
</evidence>
<feature type="region of interest" description="Disordered" evidence="1">
    <location>
        <begin position="161"/>
        <end position="192"/>
    </location>
</feature>
<name>A0ABT0JZJ5_9ACTN</name>
<reference evidence="3 4" key="1">
    <citation type="submission" date="2022-04" db="EMBL/GenBank/DDBJ databases">
        <title>Genome diversity in the genus Frankia.</title>
        <authorList>
            <person name="Carlos-Shanley C."/>
            <person name="Hahn D."/>
        </authorList>
    </citation>
    <scope>NUCLEOTIDE SEQUENCE [LARGE SCALE GENOMIC DNA]</scope>
    <source>
        <strain evidence="3 4">Ag45/Mut15</strain>
    </source>
</reference>
<evidence type="ECO:0000313" key="3">
    <source>
        <dbReference type="EMBL" id="MCK9876965.1"/>
    </source>
</evidence>
<dbReference type="Proteomes" id="UP001201873">
    <property type="component" value="Unassembled WGS sequence"/>
</dbReference>
<evidence type="ECO:0000256" key="1">
    <source>
        <dbReference type="SAM" id="MobiDB-lite"/>
    </source>
</evidence>
<comment type="caution">
    <text evidence="3">The sequence shown here is derived from an EMBL/GenBank/DDBJ whole genome shotgun (WGS) entry which is preliminary data.</text>
</comment>